<dbReference type="SUPFAM" id="SSF56436">
    <property type="entry name" value="C-type lectin-like"/>
    <property type="match status" value="1"/>
</dbReference>
<organism evidence="4 5">
    <name type="scientific">Elysia crispata</name>
    <name type="common">lettuce slug</name>
    <dbReference type="NCBI Taxonomy" id="231223"/>
    <lineage>
        <taxon>Eukaryota</taxon>
        <taxon>Metazoa</taxon>
        <taxon>Spiralia</taxon>
        <taxon>Lophotrochozoa</taxon>
        <taxon>Mollusca</taxon>
        <taxon>Gastropoda</taxon>
        <taxon>Heterobranchia</taxon>
        <taxon>Euthyneura</taxon>
        <taxon>Panpulmonata</taxon>
        <taxon>Sacoglossa</taxon>
        <taxon>Placobranchoidea</taxon>
        <taxon>Plakobranchidae</taxon>
        <taxon>Elysia</taxon>
    </lineage>
</organism>
<keyword evidence="2" id="KW-1133">Transmembrane helix</keyword>
<evidence type="ECO:0000256" key="2">
    <source>
        <dbReference type="SAM" id="Phobius"/>
    </source>
</evidence>
<dbReference type="PROSITE" id="PS50041">
    <property type="entry name" value="C_TYPE_LECTIN_2"/>
    <property type="match status" value="1"/>
</dbReference>
<evidence type="ECO:0000259" key="3">
    <source>
        <dbReference type="PROSITE" id="PS50041"/>
    </source>
</evidence>
<feature type="transmembrane region" description="Helical" evidence="2">
    <location>
        <begin position="499"/>
        <end position="521"/>
    </location>
</feature>
<accession>A0AAE1B5X5</accession>
<dbReference type="Proteomes" id="UP001283361">
    <property type="component" value="Unassembled WGS sequence"/>
</dbReference>
<feature type="region of interest" description="Disordered" evidence="1">
    <location>
        <begin position="529"/>
        <end position="586"/>
    </location>
</feature>
<keyword evidence="2" id="KW-0812">Transmembrane</keyword>
<comment type="caution">
    <text evidence="4">The sequence shown here is derived from an EMBL/GenBank/DDBJ whole genome shotgun (WGS) entry which is preliminary data.</text>
</comment>
<sequence length="586" mass="65381">MCIRETEHPQKHVTRNRSRLEFAGHQEFQKPKRQTFSPYVCLDKSQMHTGNTFTLCPSQLKLKGRSRGLEVSIGKASPTLSDQTACAGSSSQLDSREEVDDAAACGYGWIPFTHDNLTCVKQLSGRLSWDKIHACCDHGGGATMLQISYKHINDFVETTFPLVSTFSGIRFVKEKYYLYEHGDRTQVELKSWQKSSIDLHENDKEKCLFKGDQMWFQDLCEVESTPICQKVLRPKPDLPVLTVHSERPDNSLYLGNTVRVSCVGVSHPLLWTDPFVSAETTTWVRQYIGRPVFCRMIYTSVRYVPVIDSLEQHPLTCCLDTEGNECVESKKFSVEKGYFSTPELTIHSLCFGNAHAFVLGESVTFDCAGTKYNDEPYFFRIINGDVMKEIFLYGNATLINWNTTSSHCRNKAEACFKVNTSVAIPVAPDLDRTQLACLPFDIPELTPANFVLSGNVSWVTISKEIRVFKNATSLEECGEGGDEDKLKLPRKIEPNVNAGVFNIVIPLVGCLVICACAAVMCRRRAVEASHDGGGEEAHGKTRTPMPSSDVSLRTDLDPVMPQTSRASISSLATMSRTSSKLSTNIE</sequence>
<proteinExistence type="predicted"/>
<feature type="domain" description="C-type lectin" evidence="3">
    <location>
        <begin position="119"/>
        <end position="229"/>
    </location>
</feature>
<dbReference type="Gene3D" id="3.10.100.10">
    <property type="entry name" value="Mannose-Binding Protein A, subunit A"/>
    <property type="match status" value="1"/>
</dbReference>
<reference evidence="4" key="1">
    <citation type="journal article" date="2023" name="G3 (Bethesda)">
        <title>A reference genome for the long-term kleptoplast-retaining sea slug Elysia crispata morphotype clarki.</title>
        <authorList>
            <person name="Eastman K.E."/>
            <person name="Pendleton A.L."/>
            <person name="Shaikh M.A."/>
            <person name="Suttiyut T."/>
            <person name="Ogas R."/>
            <person name="Tomko P."/>
            <person name="Gavelis G."/>
            <person name="Widhalm J.R."/>
            <person name="Wisecaver J.H."/>
        </authorList>
    </citation>
    <scope>NUCLEOTIDE SEQUENCE</scope>
    <source>
        <strain evidence="4">ECLA1</strain>
    </source>
</reference>
<dbReference type="InterPro" id="IPR001304">
    <property type="entry name" value="C-type_lectin-like"/>
</dbReference>
<gene>
    <name evidence="4" type="ORF">RRG08_035584</name>
</gene>
<dbReference type="AlphaFoldDB" id="A0AAE1B5X5"/>
<evidence type="ECO:0000313" key="5">
    <source>
        <dbReference type="Proteomes" id="UP001283361"/>
    </source>
</evidence>
<evidence type="ECO:0000256" key="1">
    <source>
        <dbReference type="SAM" id="MobiDB-lite"/>
    </source>
</evidence>
<dbReference type="EMBL" id="JAWDGP010000505">
    <property type="protein sequence ID" value="KAK3799984.1"/>
    <property type="molecule type" value="Genomic_DNA"/>
</dbReference>
<name>A0AAE1B5X5_9GAST</name>
<dbReference type="InterPro" id="IPR016186">
    <property type="entry name" value="C-type_lectin-like/link_sf"/>
</dbReference>
<dbReference type="InterPro" id="IPR016187">
    <property type="entry name" value="CTDL_fold"/>
</dbReference>
<keyword evidence="5" id="KW-1185">Reference proteome</keyword>
<keyword evidence="2" id="KW-0472">Membrane</keyword>
<evidence type="ECO:0000313" key="4">
    <source>
        <dbReference type="EMBL" id="KAK3799984.1"/>
    </source>
</evidence>
<feature type="compositionally biased region" description="Basic and acidic residues" evidence="1">
    <location>
        <begin position="529"/>
        <end position="539"/>
    </location>
</feature>
<protein>
    <recommendedName>
        <fullName evidence="3">C-type lectin domain-containing protein</fullName>
    </recommendedName>
</protein>
<feature type="compositionally biased region" description="Polar residues" evidence="1">
    <location>
        <begin position="561"/>
        <end position="586"/>
    </location>
</feature>